<feature type="chain" id="PRO_5025648296" description="Secreted protein" evidence="1">
    <location>
        <begin position="24"/>
        <end position="73"/>
    </location>
</feature>
<name>A0A6A3K5J0_9STRA</name>
<evidence type="ECO:0000256" key="1">
    <source>
        <dbReference type="SAM" id="SignalP"/>
    </source>
</evidence>
<evidence type="ECO:0008006" key="4">
    <source>
        <dbReference type="Google" id="ProtNLM"/>
    </source>
</evidence>
<dbReference type="AlphaFoldDB" id="A0A6A3K5J0"/>
<keyword evidence="1" id="KW-0732">Signal</keyword>
<accession>A0A6A3K5J0</accession>
<evidence type="ECO:0000313" key="3">
    <source>
        <dbReference type="Proteomes" id="UP000435112"/>
    </source>
</evidence>
<comment type="caution">
    <text evidence="2">The sequence shown here is derived from an EMBL/GenBank/DDBJ whole genome shotgun (WGS) entry which is preliminary data.</text>
</comment>
<feature type="signal peptide" evidence="1">
    <location>
        <begin position="1"/>
        <end position="23"/>
    </location>
</feature>
<reference evidence="2 3" key="1">
    <citation type="submission" date="2018-09" db="EMBL/GenBank/DDBJ databases">
        <title>Genomic investigation of the strawberry pathogen Phytophthora fragariae indicates pathogenicity is determined by transcriptional variation in three key races.</title>
        <authorList>
            <person name="Adams T.M."/>
            <person name="Armitage A.D."/>
            <person name="Sobczyk M.K."/>
            <person name="Bates H.J."/>
            <person name="Dunwell J.M."/>
            <person name="Nellist C.F."/>
            <person name="Harrison R.J."/>
        </authorList>
    </citation>
    <scope>NUCLEOTIDE SEQUENCE [LARGE SCALE GENOMIC DNA]</scope>
    <source>
        <strain evidence="2 3">SCRP324</strain>
    </source>
</reference>
<proteinExistence type="predicted"/>
<dbReference type="Proteomes" id="UP000435112">
    <property type="component" value="Unassembled WGS sequence"/>
</dbReference>
<dbReference type="EMBL" id="QXFU01001435">
    <property type="protein sequence ID" value="KAE9002459.1"/>
    <property type="molecule type" value="Genomic_DNA"/>
</dbReference>
<gene>
    <name evidence="2" type="ORF">PR002_g17620</name>
</gene>
<protein>
    <recommendedName>
        <fullName evidence="4">Secreted protein</fullName>
    </recommendedName>
</protein>
<evidence type="ECO:0000313" key="2">
    <source>
        <dbReference type="EMBL" id="KAE9002459.1"/>
    </source>
</evidence>
<sequence>MSSHVTCCCRRLWMQSWVTLASAGANAAATMTKLTSPRRLQLVHYPGLHLNCCWARSTPRKSISTRLASYSAS</sequence>
<organism evidence="2 3">
    <name type="scientific">Phytophthora rubi</name>
    <dbReference type="NCBI Taxonomy" id="129364"/>
    <lineage>
        <taxon>Eukaryota</taxon>
        <taxon>Sar</taxon>
        <taxon>Stramenopiles</taxon>
        <taxon>Oomycota</taxon>
        <taxon>Peronosporomycetes</taxon>
        <taxon>Peronosporales</taxon>
        <taxon>Peronosporaceae</taxon>
        <taxon>Phytophthora</taxon>
    </lineage>
</organism>